<dbReference type="InterPro" id="IPR000719">
    <property type="entry name" value="Prot_kinase_dom"/>
</dbReference>
<dbReference type="Gene3D" id="1.10.510.10">
    <property type="entry name" value="Transferase(Phosphotransferase) domain 1"/>
    <property type="match status" value="1"/>
</dbReference>
<feature type="region of interest" description="Disordered" evidence="2">
    <location>
        <begin position="348"/>
        <end position="380"/>
    </location>
</feature>
<dbReference type="EMBL" id="JARBJD010000060">
    <property type="protein sequence ID" value="KAK2956005.1"/>
    <property type="molecule type" value="Genomic_DNA"/>
</dbReference>
<dbReference type="EC" id="2.7.11.1" evidence="4"/>
<evidence type="ECO:0000256" key="1">
    <source>
        <dbReference type="ARBA" id="ARBA00022737"/>
    </source>
</evidence>
<evidence type="ECO:0000256" key="2">
    <source>
        <dbReference type="SAM" id="MobiDB-lite"/>
    </source>
</evidence>
<dbReference type="SUPFAM" id="SSF56112">
    <property type="entry name" value="Protein kinase-like (PK-like)"/>
    <property type="match status" value="1"/>
</dbReference>
<keyword evidence="1" id="KW-0677">Repeat</keyword>
<dbReference type="Pfam" id="PF07714">
    <property type="entry name" value="PK_Tyr_Ser-Thr"/>
    <property type="match status" value="1"/>
</dbReference>
<dbReference type="CDD" id="cd13999">
    <property type="entry name" value="STKc_MAP3K-like"/>
    <property type="match status" value="1"/>
</dbReference>
<dbReference type="InterPro" id="IPR008271">
    <property type="entry name" value="Ser/Thr_kinase_AS"/>
</dbReference>
<evidence type="ECO:0000313" key="4">
    <source>
        <dbReference type="EMBL" id="KAK2956005.1"/>
    </source>
</evidence>
<dbReference type="Gene3D" id="3.30.200.20">
    <property type="entry name" value="Phosphorylase Kinase, domain 1"/>
    <property type="match status" value="1"/>
</dbReference>
<dbReference type="InterPro" id="IPR003409">
    <property type="entry name" value="MORN"/>
</dbReference>
<feature type="region of interest" description="Disordered" evidence="2">
    <location>
        <begin position="664"/>
        <end position="689"/>
    </location>
</feature>
<comment type="caution">
    <text evidence="4">The sequence shown here is derived from an EMBL/GenBank/DDBJ whole genome shotgun (WGS) entry which is preliminary data.</text>
</comment>
<keyword evidence="5" id="KW-1185">Reference proteome</keyword>
<gene>
    <name evidence="4" type="ORF">BLNAU_8981</name>
</gene>
<keyword evidence="4" id="KW-0808">Transferase</keyword>
<dbReference type="SMART" id="SM00698">
    <property type="entry name" value="MORN"/>
    <property type="match status" value="12"/>
</dbReference>
<dbReference type="GO" id="GO:0004674">
    <property type="term" value="F:protein serine/threonine kinase activity"/>
    <property type="evidence" value="ECO:0007669"/>
    <property type="project" value="UniProtKB-KW"/>
</dbReference>
<dbReference type="PANTHER" id="PTHR43215">
    <property type="entry name" value="RADIAL SPOKE HEAD 1 HOMOLOG"/>
    <property type="match status" value="1"/>
</dbReference>
<name>A0ABQ9XX00_9EUKA</name>
<proteinExistence type="predicted"/>
<keyword evidence="4" id="KW-0418">Kinase</keyword>
<dbReference type="PANTHER" id="PTHR43215:SF14">
    <property type="entry name" value="RADIAL SPOKE HEAD 1 HOMOLOG"/>
    <property type="match status" value="1"/>
</dbReference>
<dbReference type="PROSITE" id="PS50011">
    <property type="entry name" value="PROTEIN_KINASE_DOM"/>
    <property type="match status" value="1"/>
</dbReference>
<keyword evidence="4" id="KW-0723">Serine/threonine-protein kinase</keyword>
<accession>A0ABQ9XX00</accession>
<sequence>MSYRGDKQQSVPHGKGTLTYENGDVYIGQFYKGSRDGHGTYRYKDGRTYEGEWSRNVFHGNGKLTLTSGKIFEGTFDKGRMVGDVHVSFPNGDDYLGEVLGLKFHGRGVFKRLNDNAMYDGEWRAQKHHGKGTVTYYDASGEIIEQYVGDWVDGLKCGKGVMTCSDGKKYDGSWKNDLFHGEGELTYPNGNIYKGTFSRGRREGKGVLMYVDGRKYDGSWKDNNADGYGSFVYICGDVYEGEWKRTKKHGKGKLTYASGDCYEGDWREGEATGKGTFTFANFDTFTGIFINGLPDGEGTMTTQDGVQFQGIWKGMTGQGTVVFPSHLGKNSLKNAKWRRRESGVMLYMNEEDANQRADKERKDKRRKGKGRENHHDQDNKVYETADYRLTEDCQLNPTLLSDGKKIGTGGFGEVFSGKYEDRPVAWKKLLNTVDPEGLKEFYREASLMSQFRHRNVVFFYGYTAPPDMRIVMEFANRGSLHHYIHNVRLKMDMTLLFDFAEQVAAGMAYLHSKRMIHKDLKPLNVLLTEDAPGQIRCLISDFGLSKIAKHSQTLVVRKGTMQYTAPECFDVDRCDEKLDVFSFGIMLWEMWTRQPPFAGLSTNQIINQICDGKRPALPRIPPFHKDLLEPFKNLLEQCWAHDPRSRPSMKEAYSIIHQLREKLQAKKARQGQRTPIDRSPAKPAHAVKA</sequence>
<dbReference type="InterPro" id="IPR001245">
    <property type="entry name" value="Ser-Thr/Tyr_kinase_cat_dom"/>
</dbReference>
<dbReference type="SUPFAM" id="SSF82185">
    <property type="entry name" value="Histone H3 K4-specific methyltransferase SET7/9 N-terminal domain"/>
    <property type="match status" value="3"/>
</dbReference>
<reference evidence="4 5" key="1">
    <citation type="journal article" date="2022" name="bioRxiv">
        <title>Genomics of Preaxostyla Flagellates Illuminates Evolutionary Transitions and the Path Towards Mitochondrial Loss.</title>
        <authorList>
            <person name="Novak L.V.F."/>
            <person name="Treitli S.C."/>
            <person name="Pyrih J."/>
            <person name="Halakuc P."/>
            <person name="Pipaliya S.V."/>
            <person name="Vacek V."/>
            <person name="Brzon O."/>
            <person name="Soukal P."/>
            <person name="Eme L."/>
            <person name="Dacks J.B."/>
            <person name="Karnkowska A."/>
            <person name="Elias M."/>
            <person name="Hampl V."/>
        </authorList>
    </citation>
    <scope>NUCLEOTIDE SEQUENCE [LARGE SCALE GENOMIC DNA]</scope>
    <source>
        <strain evidence="4">NAU3</strain>
        <tissue evidence="4">Gut</tissue>
    </source>
</reference>
<feature type="domain" description="Protein kinase" evidence="3">
    <location>
        <begin position="400"/>
        <end position="660"/>
    </location>
</feature>
<dbReference type="InterPro" id="IPR011009">
    <property type="entry name" value="Kinase-like_dom_sf"/>
</dbReference>
<evidence type="ECO:0000313" key="5">
    <source>
        <dbReference type="Proteomes" id="UP001281761"/>
    </source>
</evidence>
<dbReference type="Proteomes" id="UP001281761">
    <property type="component" value="Unassembled WGS sequence"/>
</dbReference>
<protein>
    <submittedName>
        <fullName evidence="4">Serine/threonine protein kinase</fullName>
        <ecNumber evidence="4">2.7.11.1</ecNumber>
    </submittedName>
</protein>
<organism evidence="4 5">
    <name type="scientific">Blattamonas nauphoetae</name>
    <dbReference type="NCBI Taxonomy" id="2049346"/>
    <lineage>
        <taxon>Eukaryota</taxon>
        <taxon>Metamonada</taxon>
        <taxon>Preaxostyla</taxon>
        <taxon>Oxymonadida</taxon>
        <taxon>Blattamonas</taxon>
    </lineage>
</organism>
<evidence type="ECO:0000259" key="3">
    <source>
        <dbReference type="PROSITE" id="PS50011"/>
    </source>
</evidence>
<dbReference type="PROSITE" id="PS00108">
    <property type="entry name" value="PROTEIN_KINASE_ST"/>
    <property type="match status" value="1"/>
</dbReference>
<feature type="compositionally biased region" description="Basic and acidic residues" evidence="2">
    <location>
        <begin position="370"/>
        <end position="380"/>
    </location>
</feature>
<dbReference type="SMART" id="SM00220">
    <property type="entry name" value="S_TKc"/>
    <property type="match status" value="1"/>
</dbReference>
<dbReference type="Pfam" id="PF02493">
    <property type="entry name" value="MORN"/>
    <property type="match status" value="11"/>
</dbReference>
<dbReference type="Gene3D" id="2.20.110.10">
    <property type="entry name" value="Histone H3 K4-specific methyltransferase SET7/9 N-terminal domain"/>
    <property type="match status" value="6"/>
</dbReference>